<evidence type="ECO:0000313" key="3">
    <source>
        <dbReference type="Proteomes" id="UP001642464"/>
    </source>
</evidence>
<accession>A0ABP0LPL9</accession>
<dbReference type="EMBL" id="CAXAMM010017446">
    <property type="protein sequence ID" value="CAK9041141.1"/>
    <property type="molecule type" value="Genomic_DNA"/>
</dbReference>
<feature type="compositionally biased region" description="Basic and acidic residues" evidence="1">
    <location>
        <begin position="239"/>
        <end position="251"/>
    </location>
</feature>
<reference evidence="2 3" key="1">
    <citation type="submission" date="2024-02" db="EMBL/GenBank/DDBJ databases">
        <authorList>
            <person name="Chen Y."/>
            <person name="Shah S."/>
            <person name="Dougan E. K."/>
            <person name="Thang M."/>
            <person name="Chan C."/>
        </authorList>
    </citation>
    <scope>NUCLEOTIDE SEQUENCE [LARGE SCALE GENOMIC DNA]</scope>
</reference>
<comment type="caution">
    <text evidence="2">The sequence shown here is derived from an EMBL/GenBank/DDBJ whole genome shotgun (WGS) entry which is preliminary data.</text>
</comment>
<sequence length="294" mass="32152">MPKSKPVKPKLKPAGRVHGQGVILQRIIDLLSDAECAGLVCEKVKLLLHPTERGLEPIPPMLPLPPGLPIPPGLVSPAPSKQTLELNALLSSGWDLQRAQASFQEAPAAAPAESFGWVVTLKPIPEGVEWEFRKLIREIFGLEELQRVSAEEVHVPVNCRKTAFGLRALNGIVQLGSGELQVTVHEVSSLQSTEGNDPEQHSELHSEDETDDRAEVLMRQLLLEDAEPGRASKSAAKGTSERPAEDPDGKAKRVMHQLLAESCTPSVAGVTKMERRRASYRPKIRRALRCESAR</sequence>
<proteinExistence type="predicted"/>
<feature type="region of interest" description="Disordered" evidence="1">
    <location>
        <begin position="186"/>
        <end position="211"/>
    </location>
</feature>
<protein>
    <submittedName>
        <fullName evidence="2">Uncharacterized protein</fullName>
    </submittedName>
</protein>
<name>A0ABP0LPL9_9DINO</name>
<evidence type="ECO:0000256" key="1">
    <source>
        <dbReference type="SAM" id="MobiDB-lite"/>
    </source>
</evidence>
<dbReference type="Proteomes" id="UP001642464">
    <property type="component" value="Unassembled WGS sequence"/>
</dbReference>
<gene>
    <name evidence="2" type="ORF">SCF082_LOCUS23817</name>
</gene>
<feature type="compositionally biased region" description="Polar residues" evidence="1">
    <location>
        <begin position="186"/>
        <end position="195"/>
    </location>
</feature>
<organism evidence="2 3">
    <name type="scientific">Durusdinium trenchii</name>
    <dbReference type="NCBI Taxonomy" id="1381693"/>
    <lineage>
        <taxon>Eukaryota</taxon>
        <taxon>Sar</taxon>
        <taxon>Alveolata</taxon>
        <taxon>Dinophyceae</taxon>
        <taxon>Suessiales</taxon>
        <taxon>Symbiodiniaceae</taxon>
        <taxon>Durusdinium</taxon>
    </lineage>
</organism>
<feature type="region of interest" description="Disordered" evidence="1">
    <location>
        <begin position="227"/>
        <end position="255"/>
    </location>
</feature>
<feature type="compositionally biased region" description="Basic and acidic residues" evidence="1">
    <location>
        <begin position="198"/>
        <end position="207"/>
    </location>
</feature>
<evidence type="ECO:0000313" key="2">
    <source>
        <dbReference type="EMBL" id="CAK9041141.1"/>
    </source>
</evidence>
<keyword evidence="3" id="KW-1185">Reference proteome</keyword>